<sequence>MPSLTPKTNVLGFSNAYHLLRRTTYNITKAKITEFSTKTPTEAIMALFTFTTPNPPSPLNNIGETIIPTAANSTITDTQATANNVRNDLYWWLYSALKDPSAQHKIAFFLHLLFITDDNTSFWTNYDYKELLRFHVNGSLKDLAVRVTQNPRMLTYLNNNVNQNTSPNQNYAREFLELFTILKGPQIATGNYTNYTETDVQQAARVLTGFSLTSAIHLDKTARLTSLDPVTSLPRGEVKINRHDTGNKTFTGAFGGQIITGGTTEATIKDELQNFVNMIFNQDETAKAYCRRIYRYFVGREITTEIETDIIVPLATALKADNYNILPTLATLLKSKHFYDEEDAIVGDQIIGSLVRNPVELYLHMFSLLNLQMPLYSANPSAIHSLMNVVNTYSSNAGMPIFRPQSVNGYSGYSSSPNYDKNWITTSSLRIRYTNTIDYLINGLTYNGFNFKLNNAAFVKDSGYFSNPGNADILVTEFLQMMFVEVPDGDRYNYFKTIFLNNLSPTNWLNEWNNYINTGVITNVKIPIDRLLKAIIKSPEFQII</sequence>
<keyword evidence="2" id="KW-1185">Reference proteome</keyword>
<comment type="caution">
    <text evidence="1">The sequence shown here is derived from an EMBL/GenBank/DDBJ whole genome shotgun (WGS) entry which is preliminary data.</text>
</comment>
<dbReference type="PATRIC" id="fig|558151.6.peg.4069"/>
<reference evidence="1 2" key="1">
    <citation type="journal article" date="2013" name="Int. J. Syst. Evol. Microbiol.">
        <title>Chryseobacterium angstadtii sp. nov., isolated from a newt tank.</title>
        <authorList>
            <person name="Kirk K.E."/>
            <person name="Hoffman J.A."/>
            <person name="Smith K.A."/>
            <person name="Strahan B.L."/>
            <person name="Failor K.C."/>
            <person name="Krebs J.E."/>
            <person name="Gale A.N."/>
            <person name="Do T.D."/>
            <person name="Sontag T.C."/>
            <person name="Batties A.M."/>
            <person name="Mistiszyn K."/>
            <person name="Newman J.D."/>
        </authorList>
    </citation>
    <scope>NUCLEOTIDE SEQUENCE [LARGE SCALE GENOMIC DNA]</scope>
    <source>
        <strain evidence="1 2">KM</strain>
    </source>
</reference>
<accession>A0A0J7HYG8</accession>
<dbReference type="STRING" id="558151.ACM46_19310"/>
<evidence type="ECO:0000313" key="2">
    <source>
        <dbReference type="Proteomes" id="UP000036261"/>
    </source>
</evidence>
<protein>
    <recommendedName>
        <fullName evidence="3">DUF1800 domain-containing protein</fullName>
    </recommendedName>
</protein>
<organism evidence="1 2">
    <name type="scientific">Chryseobacterium angstadtii</name>
    <dbReference type="NCBI Taxonomy" id="558151"/>
    <lineage>
        <taxon>Bacteria</taxon>
        <taxon>Pseudomonadati</taxon>
        <taxon>Bacteroidota</taxon>
        <taxon>Flavobacteriia</taxon>
        <taxon>Flavobacteriales</taxon>
        <taxon>Weeksellaceae</taxon>
        <taxon>Chryseobacterium group</taxon>
        <taxon>Chryseobacterium</taxon>
    </lineage>
</organism>
<name>A0A0J7HYG8_9FLAO</name>
<dbReference type="AlphaFoldDB" id="A0A0J7HYG8"/>
<gene>
    <name evidence="1" type="ORF">ACM46_19310</name>
</gene>
<dbReference type="Proteomes" id="UP000036261">
    <property type="component" value="Unassembled WGS sequence"/>
</dbReference>
<proteinExistence type="predicted"/>
<dbReference type="OrthoDB" id="9772295at2"/>
<dbReference type="EMBL" id="LFND01000007">
    <property type="protein sequence ID" value="KMQ59283.1"/>
    <property type="molecule type" value="Genomic_DNA"/>
</dbReference>
<dbReference type="RefSeq" id="WP_048508337.1">
    <property type="nucleotide sequence ID" value="NZ_LFND01000007.1"/>
</dbReference>
<dbReference type="Pfam" id="PF08811">
    <property type="entry name" value="DUF1800"/>
    <property type="match status" value="1"/>
</dbReference>
<evidence type="ECO:0008006" key="3">
    <source>
        <dbReference type="Google" id="ProtNLM"/>
    </source>
</evidence>
<dbReference type="InterPro" id="IPR014917">
    <property type="entry name" value="DUF1800"/>
</dbReference>
<evidence type="ECO:0000313" key="1">
    <source>
        <dbReference type="EMBL" id="KMQ59283.1"/>
    </source>
</evidence>